<organism evidence="1 2">
    <name type="scientific">Gigaspora margarita</name>
    <dbReference type="NCBI Taxonomy" id="4874"/>
    <lineage>
        <taxon>Eukaryota</taxon>
        <taxon>Fungi</taxon>
        <taxon>Fungi incertae sedis</taxon>
        <taxon>Mucoromycota</taxon>
        <taxon>Glomeromycotina</taxon>
        <taxon>Glomeromycetes</taxon>
        <taxon>Diversisporales</taxon>
        <taxon>Gigasporaceae</taxon>
        <taxon>Gigaspora</taxon>
    </lineage>
</organism>
<protein>
    <submittedName>
        <fullName evidence="1">45206_t:CDS:1</fullName>
    </submittedName>
</protein>
<evidence type="ECO:0000313" key="2">
    <source>
        <dbReference type="Proteomes" id="UP000789901"/>
    </source>
</evidence>
<dbReference type="Gene3D" id="3.40.50.300">
    <property type="entry name" value="P-loop containing nucleotide triphosphate hydrolases"/>
    <property type="match status" value="1"/>
</dbReference>
<dbReference type="InterPro" id="IPR027417">
    <property type="entry name" value="P-loop_NTPase"/>
</dbReference>
<evidence type="ECO:0000313" key="1">
    <source>
        <dbReference type="EMBL" id="CAG8718068.1"/>
    </source>
</evidence>
<keyword evidence="2" id="KW-1185">Reference proteome</keyword>
<dbReference type="Proteomes" id="UP000789901">
    <property type="component" value="Unassembled WGS sequence"/>
</dbReference>
<reference evidence="1 2" key="1">
    <citation type="submission" date="2021-06" db="EMBL/GenBank/DDBJ databases">
        <authorList>
            <person name="Kallberg Y."/>
            <person name="Tangrot J."/>
            <person name="Rosling A."/>
        </authorList>
    </citation>
    <scope>NUCLEOTIDE SEQUENCE [LARGE SCALE GENOMIC DNA]</scope>
    <source>
        <strain evidence="1 2">120-4 pot B 10/14</strain>
    </source>
</reference>
<proteinExistence type="predicted"/>
<name>A0ABN7V1K3_GIGMA</name>
<accession>A0ABN7V1K3</accession>
<comment type="caution">
    <text evidence="1">The sequence shown here is derived from an EMBL/GenBank/DDBJ whole genome shotgun (WGS) entry which is preliminary data.</text>
</comment>
<gene>
    <name evidence="1" type="ORF">GMARGA_LOCUS13284</name>
</gene>
<dbReference type="EMBL" id="CAJVQB010008386">
    <property type="protein sequence ID" value="CAG8718068.1"/>
    <property type="molecule type" value="Genomic_DNA"/>
</dbReference>
<sequence length="160" mass="18383">MINIVNSQYAKEASNYIKILNELRHTISLHKEYGKHKRCLSNPIVTKFGSLINDPVKVKLMARRAQKALLNPITNSNKYINWRFKDEDNSQLNNSLKFTKNAVCIEIKGSNVPNLRLIEIKGSNVPNLSLIDLFGIISKFIPCSHDHNIWYQNLFALALY</sequence>